<dbReference type="InterPro" id="IPR052119">
    <property type="entry name" value="ElonginBC-PRC2_ViralRestrict"/>
</dbReference>
<name>A0AAV6SKC8_SOLSE</name>
<feature type="compositionally biased region" description="Low complexity" evidence="1">
    <location>
        <begin position="68"/>
        <end position="77"/>
    </location>
</feature>
<sequence length="601" mass="68651">MDDVICLSSGESDVEIVESSTETEPLLLTSLRVDVDAASVRFPPCFIHHPDSRRTSPHVKIHKKTQTSEWSSCHSSSTRLNPSDLKPVPHKCPVSHDLKSQVHRTPTSRDKPAENIFDCELDTLKGERASKSPGLSCCSVRGQSPTIVLNSENRDEAYCEFIEMNSPPSSVWHDENDDGNEGSRFDLDFRAASQEDRHFVCPVTLRKIMSGPCRALTGVEDDSFGPPQVLCRQNLSLVYIAMEENYPEGTLQLLSDLLQPGYYPPRDITTHLLHNILLNPQYPHQLCVQAFNLLMRTQRHHMADKNTVPWDWEMVTTVMANQDSTKRRRWEVVRMFLDYVVQTLEDDFHAKLSMSALPQSMTKCVLSCDQQFPQVRNVTKWLFSAIMNSVKFGESKETTQERDEQTRMVSIFQRMLSLAVEVDCSPTLSSLKLSQELFHVVISNVPLRAYRMLLLESLQVNQLRSKLLELLLDYSCPQKIFLPMSLSLLLHFMKNCTLAPDPVDGTERWQRWEELVHLLWMLLLSYNKAMRGYLCGSVSEQRGSRDKMVYRPHDKVSKSAIHEAVNAFQSRSQADIGNSLPPHVEESLTYLQDHLLDICQC</sequence>
<reference evidence="2 3" key="1">
    <citation type="journal article" date="2021" name="Sci. Rep.">
        <title>Chromosome anchoring in Senegalese sole (Solea senegalensis) reveals sex-associated markers and genome rearrangements in flatfish.</title>
        <authorList>
            <person name="Guerrero-Cozar I."/>
            <person name="Gomez-Garrido J."/>
            <person name="Berbel C."/>
            <person name="Martinez-Blanch J.F."/>
            <person name="Alioto T."/>
            <person name="Claros M.G."/>
            <person name="Gagnaire P.A."/>
            <person name="Manchado M."/>
        </authorList>
    </citation>
    <scope>NUCLEOTIDE SEQUENCE [LARGE SCALE GENOMIC DNA]</scope>
    <source>
        <strain evidence="2">Sse05_10M</strain>
    </source>
</reference>
<dbReference type="PANTHER" id="PTHR23187:SF3">
    <property type="entry name" value="SUMO-INTERACTING MOTIF-CONTAINING PROTEIN 1"/>
    <property type="match status" value="1"/>
</dbReference>
<evidence type="ECO:0000313" key="3">
    <source>
        <dbReference type="Proteomes" id="UP000693946"/>
    </source>
</evidence>
<protein>
    <recommendedName>
        <fullName evidence="4">SUMO-interacting motif-containing protein 1</fullName>
    </recommendedName>
</protein>
<evidence type="ECO:0000256" key="1">
    <source>
        <dbReference type="SAM" id="MobiDB-lite"/>
    </source>
</evidence>
<organism evidence="2 3">
    <name type="scientific">Solea senegalensis</name>
    <name type="common">Senegalese sole</name>
    <dbReference type="NCBI Taxonomy" id="28829"/>
    <lineage>
        <taxon>Eukaryota</taxon>
        <taxon>Metazoa</taxon>
        <taxon>Chordata</taxon>
        <taxon>Craniata</taxon>
        <taxon>Vertebrata</taxon>
        <taxon>Euteleostomi</taxon>
        <taxon>Actinopterygii</taxon>
        <taxon>Neopterygii</taxon>
        <taxon>Teleostei</taxon>
        <taxon>Neoteleostei</taxon>
        <taxon>Acanthomorphata</taxon>
        <taxon>Carangaria</taxon>
        <taxon>Pleuronectiformes</taxon>
        <taxon>Pleuronectoidei</taxon>
        <taxon>Soleidae</taxon>
        <taxon>Solea</taxon>
    </lineage>
</organism>
<comment type="caution">
    <text evidence="2">The sequence shown here is derived from an EMBL/GenBank/DDBJ whole genome shotgun (WGS) entry which is preliminary data.</text>
</comment>
<accession>A0AAV6SKC8</accession>
<evidence type="ECO:0008006" key="4">
    <source>
        <dbReference type="Google" id="ProtNLM"/>
    </source>
</evidence>
<evidence type="ECO:0000313" key="2">
    <source>
        <dbReference type="EMBL" id="KAG7518141.1"/>
    </source>
</evidence>
<dbReference type="PANTHER" id="PTHR23187">
    <property type="entry name" value="FLJ44216 PROTEIN-RELATED"/>
    <property type="match status" value="1"/>
</dbReference>
<dbReference type="Proteomes" id="UP000693946">
    <property type="component" value="Linkage Group LG12"/>
</dbReference>
<dbReference type="AlphaFoldDB" id="A0AAV6SKC8"/>
<dbReference type="EMBL" id="JAGKHQ010000004">
    <property type="protein sequence ID" value="KAG7518141.1"/>
    <property type="molecule type" value="Genomic_DNA"/>
</dbReference>
<feature type="region of interest" description="Disordered" evidence="1">
    <location>
        <begin position="64"/>
        <end position="111"/>
    </location>
</feature>
<dbReference type="GO" id="GO:0032184">
    <property type="term" value="F:SUMO polymer binding"/>
    <property type="evidence" value="ECO:0007669"/>
    <property type="project" value="TreeGrafter"/>
</dbReference>
<proteinExistence type="predicted"/>
<keyword evidence="3" id="KW-1185">Reference proteome</keyword>
<gene>
    <name evidence="2" type="ORF">JOB18_026450</name>
</gene>